<dbReference type="EMBL" id="CAEKDK010000005">
    <property type="protein sequence ID" value="CAB4281345.1"/>
    <property type="molecule type" value="Genomic_DNA"/>
</dbReference>
<sequence length="71" mass="8170">MSLPVWREILFGEKEKALWAIMLIMQKASHFDVQLCIQGGDQELVKLEGISHVVTTAKPEHESAIIWFYMP</sequence>
<protein>
    <submittedName>
        <fullName evidence="1">Uncharacterized protein</fullName>
    </submittedName>
</protein>
<organism evidence="1 2">
    <name type="scientific">Prunus armeniaca</name>
    <name type="common">Apricot</name>
    <name type="synonym">Armeniaca vulgaris</name>
    <dbReference type="NCBI Taxonomy" id="36596"/>
    <lineage>
        <taxon>Eukaryota</taxon>
        <taxon>Viridiplantae</taxon>
        <taxon>Streptophyta</taxon>
        <taxon>Embryophyta</taxon>
        <taxon>Tracheophyta</taxon>
        <taxon>Spermatophyta</taxon>
        <taxon>Magnoliopsida</taxon>
        <taxon>eudicotyledons</taxon>
        <taxon>Gunneridae</taxon>
        <taxon>Pentapetalae</taxon>
        <taxon>rosids</taxon>
        <taxon>fabids</taxon>
        <taxon>Rosales</taxon>
        <taxon>Rosaceae</taxon>
        <taxon>Amygdaloideae</taxon>
        <taxon>Amygdaleae</taxon>
        <taxon>Prunus</taxon>
    </lineage>
</organism>
<reference evidence="1 2" key="1">
    <citation type="submission" date="2020-05" db="EMBL/GenBank/DDBJ databases">
        <authorList>
            <person name="Campoy J."/>
            <person name="Schneeberger K."/>
            <person name="Spophaly S."/>
        </authorList>
    </citation>
    <scope>NUCLEOTIDE SEQUENCE [LARGE SCALE GENOMIC DNA]</scope>
    <source>
        <strain evidence="1">PruArmRojPasFocal</strain>
    </source>
</reference>
<evidence type="ECO:0000313" key="2">
    <source>
        <dbReference type="Proteomes" id="UP000507222"/>
    </source>
</evidence>
<dbReference type="Proteomes" id="UP000507222">
    <property type="component" value="Unassembled WGS sequence"/>
</dbReference>
<dbReference type="AlphaFoldDB" id="A0A6J5V1S7"/>
<evidence type="ECO:0000313" key="1">
    <source>
        <dbReference type="EMBL" id="CAB4281345.1"/>
    </source>
</evidence>
<gene>
    <name evidence="1" type="ORF">CURHAP_LOCUS34388</name>
</gene>
<name>A0A6J5V1S7_PRUAR</name>
<proteinExistence type="predicted"/>
<accession>A0A6J5V1S7</accession>